<keyword evidence="1" id="KW-0812">Transmembrane</keyword>
<dbReference type="AlphaFoldDB" id="A0AA38G9N4"/>
<evidence type="ECO:0000256" key="1">
    <source>
        <dbReference type="SAM" id="Phobius"/>
    </source>
</evidence>
<evidence type="ECO:0000313" key="2">
    <source>
        <dbReference type="EMBL" id="KAH9319524.1"/>
    </source>
</evidence>
<keyword evidence="1" id="KW-1133">Transmembrane helix</keyword>
<feature type="non-terminal residue" evidence="2">
    <location>
        <position position="1"/>
    </location>
</feature>
<name>A0AA38G9N4_TAXCH</name>
<keyword evidence="1" id="KW-0472">Membrane</keyword>
<feature type="transmembrane region" description="Helical" evidence="1">
    <location>
        <begin position="71"/>
        <end position="90"/>
    </location>
</feature>
<dbReference type="Proteomes" id="UP000824469">
    <property type="component" value="Unassembled WGS sequence"/>
</dbReference>
<reference evidence="2 3" key="1">
    <citation type="journal article" date="2021" name="Nat. Plants">
        <title>The Taxus genome provides insights into paclitaxel biosynthesis.</title>
        <authorList>
            <person name="Xiong X."/>
            <person name="Gou J."/>
            <person name="Liao Q."/>
            <person name="Li Y."/>
            <person name="Zhou Q."/>
            <person name="Bi G."/>
            <person name="Li C."/>
            <person name="Du R."/>
            <person name="Wang X."/>
            <person name="Sun T."/>
            <person name="Guo L."/>
            <person name="Liang H."/>
            <person name="Lu P."/>
            <person name="Wu Y."/>
            <person name="Zhang Z."/>
            <person name="Ro D.K."/>
            <person name="Shang Y."/>
            <person name="Huang S."/>
            <person name="Yan J."/>
        </authorList>
    </citation>
    <scope>NUCLEOTIDE SEQUENCE [LARGE SCALE GENOMIC DNA]</scope>
    <source>
        <strain evidence="2">Ta-2019</strain>
    </source>
</reference>
<comment type="caution">
    <text evidence="2">The sequence shown here is derived from an EMBL/GenBank/DDBJ whole genome shotgun (WGS) entry which is preliminary data.</text>
</comment>
<accession>A0AA38G9N4</accession>
<keyword evidence="3" id="KW-1185">Reference proteome</keyword>
<proteinExistence type="predicted"/>
<evidence type="ECO:0000313" key="3">
    <source>
        <dbReference type="Proteomes" id="UP000824469"/>
    </source>
</evidence>
<feature type="non-terminal residue" evidence="2">
    <location>
        <position position="93"/>
    </location>
</feature>
<gene>
    <name evidence="2" type="ORF">KI387_021293</name>
</gene>
<dbReference type="EMBL" id="JAHRHJ020000004">
    <property type="protein sequence ID" value="KAH9319524.1"/>
    <property type="molecule type" value="Genomic_DNA"/>
</dbReference>
<protein>
    <submittedName>
        <fullName evidence="2">Uncharacterized protein</fullName>
    </submittedName>
</protein>
<organism evidence="2 3">
    <name type="scientific">Taxus chinensis</name>
    <name type="common">Chinese yew</name>
    <name type="synonym">Taxus wallichiana var. chinensis</name>
    <dbReference type="NCBI Taxonomy" id="29808"/>
    <lineage>
        <taxon>Eukaryota</taxon>
        <taxon>Viridiplantae</taxon>
        <taxon>Streptophyta</taxon>
        <taxon>Embryophyta</taxon>
        <taxon>Tracheophyta</taxon>
        <taxon>Spermatophyta</taxon>
        <taxon>Pinopsida</taxon>
        <taxon>Pinidae</taxon>
        <taxon>Conifers II</taxon>
        <taxon>Cupressales</taxon>
        <taxon>Taxaceae</taxon>
        <taxon>Taxus</taxon>
    </lineage>
</organism>
<sequence length="93" mass="10297">YSNSTKSGLNFNFFGVFCSARLSVFCSTLPCVVRPYWFTCMVSPPRPALAFPTAGSIIFPCHGLHLSLLSYLAPMLPCWPLLSFWMLLVAPCS</sequence>